<name>A0ABT0UH29_9ACTN</name>
<protein>
    <submittedName>
        <fullName evidence="2">Uncharacterized protein</fullName>
    </submittedName>
</protein>
<dbReference type="Proteomes" id="UP001431429">
    <property type="component" value="Unassembled WGS sequence"/>
</dbReference>
<comment type="caution">
    <text evidence="2">The sequence shown here is derived from an EMBL/GenBank/DDBJ whole genome shotgun (WGS) entry which is preliminary data.</text>
</comment>
<evidence type="ECO:0000256" key="1">
    <source>
        <dbReference type="SAM" id="MobiDB-lite"/>
    </source>
</evidence>
<sequence length="128" mass="13458">MSVRGSAGPTTEETSDERHEGFPEDVDSALQALSVGPFAEGEAVAASARPVRYIRRCHFMVIGREGRDRGGGSCAPVCRRRPKGDQGESYASGRALAFQVISRCHGAVGNPALSDVPRDRAAGSSVSL</sequence>
<feature type="region of interest" description="Disordered" evidence="1">
    <location>
        <begin position="66"/>
        <end position="90"/>
    </location>
</feature>
<accession>A0ABT0UH29</accession>
<organism evidence="2 3">
    <name type="scientific">Streptomyces albipurpureus</name>
    <dbReference type="NCBI Taxonomy" id="2897419"/>
    <lineage>
        <taxon>Bacteria</taxon>
        <taxon>Bacillati</taxon>
        <taxon>Actinomycetota</taxon>
        <taxon>Actinomycetes</taxon>
        <taxon>Kitasatosporales</taxon>
        <taxon>Streptomycetaceae</taxon>
        <taxon>Streptomyces</taxon>
    </lineage>
</organism>
<keyword evidence="3" id="KW-1185">Reference proteome</keyword>
<feature type="region of interest" description="Disordered" evidence="1">
    <location>
        <begin position="108"/>
        <end position="128"/>
    </location>
</feature>
<gene>
    <name evidence="2" type="ORF">NBG84_04020</name>
</gene>
<evidence type="ECO:0000313" key="3">
    <source>
        <dbReference type="Proteomes" id="UP001431429"/>
    </source>
</evidence>
<evidence type="ECO:0000313" key="2">
    <source>
        <dbReference type="EMBL" id="MCM2387486.1"/>
    </source>
</evidence>
<reference evidence="2" key="1">
    <citation type="submission" date="2022-06" db="EMBL/GenBank/DDBJ databases">
        <title>Genome public.</title>
        <authorList>
            <person name="Sun Q."/>
        </authorList>
    </citation>
    <scope>NUCLEOTIDE SEQUENCE</scope>
    <source>
        <strain evidence="2">CWNU-1</strain>
    </source>
</reference>
<proteinExistence type="predicted"/>
<feature type="region of interest" description="Disordered" evidence="1">
    <location>
        <begin position="1"/>
        <end position="25"/>
    </location>
</feature>
<dbReference type="EMBL" id="JAMQAW010000003">
    <property type="protein sequence ID" value="MCM2387486.1"/>
    <property type="molecule type" value="Genomic_DNA"/>
</dbReference>